<accession>A0A3M7RPV8</accession>
<dbReference type="AlphaFoldDB" id="A0A3M7RPV8"/>
<feature type="transmembrane region" description="Helical" evidence="1">
    <location>
        <begin position="75"/>
        <end position="94"/>
    </location>
</feature>
<evidence type="ECO:0000313" key="3">
    <source>
        <dbReference type="Proteomes" id="UP000276133"/>
    </source>
</evidence>
<comment type="caution">
    <text evidence="2">The sequence shown here is derived from an EMBL/GenBank/DDBJ whole genome shotgun (WGS) entry which is preliminary data.</text>
</comment>
<reference evidence="2 3" key="1">
    <citation type="journal article" date="2018" name="Sci. Rep.">
        <title>Genomic signatures of local adaptation to the degree of environmental predictability in rotifers.</title>
        <authorList>
            <person name="Franch-Gras L."/>
            <person name="Hahn C."/>
            <person name="Garcia-Roger E.M."/>
            <person name="Carmona M.J."/>
            <person name="Serra M."/>
            <person name="Gomez A."/>
        </authorList>
    </citation>
    <scope>NUCLEOTIDE SEQUENCE [LARGE SCALE GENOMIC DNA]</scope>
    <source>
        <strain evidence="2">HYR1</strain>
    </source>
</reference>
<feature type="transmembrane region" description="Helical" evidence="1">
    <location>
        <begin position="15"/>
        <end position="36"/>
    </location>
</feature>
<evidence type="ECO:0000256" key="1">
    <source>
        <dbReference type="SAM" id="Phobius"/>
    </source>
</evidence>
<evidence type="ECO:0000313" key="2">
    <source>
        <dbReference type="EMBL" id="RNA25584.1"/>
    </source>
</evidence>
<dbReference type="Proteomes" id="UP000276133">
    <property type="component" value="Unassembled WGS sequence"/>
</dbReference>
<name>A0A3M7RPV8_BRAPC</name>
<keyword evidence="1" id="KW-0472">Membrane</keyword>
<protein>
    <submittedName>
        <fullName evidence="2">Uncharacterized protein</fullName>
    </submittedName>
</protein>
<sequence>MKQHFLSASSRIDIILPYLTNSSYSVSLSVGIWLRLGKLVTLTMRLGSSNLSTSRSWLFLAECALLESRDFFFDFLLFLSRLVFLSCFLSLWALGPDDDVEHEEERELDELDDLDE</sequence>
<gene>
    <name evidence="2" type="ORF">BpHYR1_035626</name>
</gene>
<keyword evidence="1" id="KW-1133">Transmembrane helix</keyword>
<dbReference type="EMBL" id="REGN01002896">
    <property type="protein sequence ID" value="RNA25584.1"/>
    <property type="molecule type" value="Genomic_DNA"/>
</dbReference>
<keyword evidence="3" id="KW-1185">Reference proteome</keyword>
<organism evidence="2 3">
    <name type="scientific">Brachionus plicatilis</name>
    <name type="common">Marine rotifer</name>
    <name type="synonym">Brachionus muelleri</name>
    <dbReference type="NCBI Taxonomy" id="10195"/>
    <lineage>
        <taxon>Eukaryota</taxon>
        <taxon>Metazoa</taxon>
        <taxon>Spiralia</taxon>
        <taxon>Gnathifera</taxon>
        <taxon>Rotifera</taxon>
        <taxon>Eurotatoria</taxon>
        <taxon>Monogononta</taxon>
        <taxon>Pseudotrocha</taxon>
        <taxon>Ploima</taxon>
        <taxon>Brachionidae</taxon>
        <taxon>Brachionus</taxon>
    </lineage>
</organism>
<keyword evidence="1" id="KW-0812">Transmembrane</keyword>
<proteinExistence type="predicted"/>